<evidence type="ECO:0000313" key="1">
    <source>
        <dbReference type="EMBL" id="VYS98249.1"/>
    </source>
</evidence>
<name>A0A6N2SYT1_9FIRM</name>
<proteinExistence type="predicted"/>
<evidence type="ECO:0008006" key="2">
    <source>
        <dbReference type="Google" id="ProtNLM"/>
    </source>
</evidence>
<gene>
    <name evidence="1" type="ORF">CNLFYP112_01537</name>
</gene>
<accession>A0A6N2SYT1</accession>
<protein>
    <recommendedName>
        <fullName evidence="2">WXG100 family type VII secretion target</fullName>
    </recommendedName>
</protein>
<dbReference type="EMBL" id="CACRTG010000009">
    <property type="protein sequence ID" value="VYS98249.1"/>
    <property type="molecule type" value="Genomic_DNA"/>
</dbReference>
<sequence>MTNNIHVNMDGVVSIVDTTISDINEMQNEVNTAYSSLINSLSDASGEEVDALREQLETENNLAIALCNTLAKFSESIRFAASEFTELDSTGASQMGNK</sequence>
<organism evidence="1">
    <name type="scientific">[Clostridium] nexile</name>
    <dbReference type="NCBI Taxonomy" id="29361"/>
    <lineage>
        <taxon>Bacteria</taxon>
        <taxon>Bacillati</taxon>
        <taxon>Bacillota</taxon>
        <taxon>Clostridia</taxon>
        <taxon>Lachnospirales</taxon>
        <taxon>Lachnospiraceae</taxon>
        <taxon>Tyzzerella</taxon>
    </lineage>
</organism>
<dbReference type="AlphaFoldDB" id="A0A6N2SYT1"/>
<reference evidence="1" key="1">
    <citation type="submission" date="2019-11" db="EMBL/GenBank/DDBJ databases">
        <authorList>
            <person name="Feng L."/>
        </authorList>
    </citation>
    <scope>NUCLEOTIDE SEQUENCE</scope>
    <source>
        <strain evidence="1">CnexileLFYP112</strain>
    </source>
</reference>